<proteinExistence type="predicted"/>
<evidence type="ECO:0000313" key="2">
    <source>
        <dbReference type="EMBL" id="KAK2180923.1"/>
    </source>
</evidence>
<evidence type="ECO:0000256" key="1">
    <source>
        <dbReference type="SAM" id="MobiDB-lite"/>
    </source>
</evidence>
<sequence>MLEKGFKQQQEERYQSLKKHAEEKLAKLVTVTLKHMTGLHTMCLGGYIHPHNLLRQSTDQRNMSPDRRRSPGQLSGSPVRLSGSPDRLSGSPDQLSVSSDRLSESSDRPSESPDCLNESPDRVRGSLTDSDQQPQLTDLTNWVDSTSDDADRLLGRLLTGQYNQLLKMILVTRTKPRQQQRHRRLKKSHPLFPTL</sequence>
<feature type="compositionally biased region" description="Basic residues" evidence="1">
    <location>
        <begin position="175"/>
        <end position="189"/>
    </location>
</feature>
<dbReference type="EMBL" id="JAODUO010000420">
    <property type="protein sequence ID" value="KAK2180923.1"/>
    <property type="molecule type" value="Genomic_DNA"/>
</dbReference>
<feature type="region of interest" description="Disordered" evidence="1">
    <location>
        <begin position="175"/>
        <end position="195"/>
    </location>
</feature>
<feature type="region of interest" description="Disordered" evidence="1">
    <location>
        <begin position="60"/>
        <end position="136"/>
    </location>
</feature>
<organism evidence="2 3">
    <name type="scientific">Ridgeia piscesae</name>
    <name type="common">Tubeworm</name>
    <dbReference type="NCBI Taxonomy" id="27915"/>
    <lineage>
        <taxon>Eukaryota</taxon>
        <taxon>Metazoa</taxon>
        <taxon>Spiralia</taxon>
        <taxon>Lophotrochozoa</taxon>
        <taxon>Annelida</taxon>
        <taxon>Polychaeta</taxon>
        <taxon>Sedentaria</taxon>
        <taxon>Canalipalpata</taxon>
        <taxon>Sabellida</taxon>
        <taxon>Siboglinidae</taxon>
        <taxon>Ridgeia</taxon>
    </lineage>
</organism>
<accession>A0AAD9NUA0</accession>
<dbReference type="AlphaFoldDB" id="A0AAD9NUA0"/>
<evidence type="ECO:0000313" key="3">
    <source>
        <dbReference type="Proteomes" id="UP001209878"/>
    </source>
</evidence>
<feature type="compositionally biased region" description="Basic and acidic residues" evidence="1">
    <location>
        <begin position="101"/>
        <end position="111"/>
    </location>
</feature>
<gene>
    <name evidence="2" type="ORF">NP493_420g05015</name>
</gene>
<keyword evidence="3" id="KW-1185">Reference proteome</keyword>
<protein>
    <submittedName>
        <fullName evidence="2">Uncharacterized protein</fullName>
    </submittedName>
</protein>
<dbReference type="Proteomes" id="UP001209878">
    <property type="component" value="Unassembled WGS sequence"/>
</dbReference>
<name>A0AAD9NUA0_RIDPI</name>
<feature type="compositionally biased region" description="Polar residues" evidence="1">
    <location>
        <begin position="127"/>
        <end position="136"/>
    </location>
</feature>
<comment type="caution">
    <text evidence="2">The sequence shown here is derived from an EMBL/GenBank/DDBJ whole genome shotgun (WGS) entry which is preliminary data.</text>
</comment>
<reference evidence="2" key="1">
    <citation type="journal article" date="2023" name="Mol. Biol. Evol.">
        <title>Third-Generation Sequencing Reveals the Adaptive Role of the Epigenome in Three Deep-Sea Polychaetes.</title>
        <authorList>
            <person name="Perez M."/>
            <person name="Aroh O."/>
            <person name="Sun Y."/>
            <person name="Lan Y."/>
            <person name="Juniper S.K."/>
            <person name="Young C.R."/>
            <person name="Angers B."/>
            <person name="Qian P.Y."/>
        </authorList>
    </citation>
    <scope>NUCLEOTIDE SEQUENCE</scope>
    <source>
        <strain evidence="2">R07B-5</strain>
    </source>
</reference>